<accession>A0A1U7YQ06</accession>
<feature type="region of interest" description="Disordered" evidence="1">
    <location>
        <begin position="301"/>
        <end position="359"/>
    </location>
</feature>
<dbReference type="InterPro" id="IPR040256">
    <property type="entry name" value="At4g02000-like"/>
</dbReference>
<dbReference type="Proteomes" id="UP000189701">
    <property type="component" value="Unplaced"/>
</dbReference>
<dbReference type="PANTHER" id="PTHR31286">
    <property type="entry name" value="GLYCINE-RICH CELL WALL STRUCTURAL PROTEIN 1.8-LIKE"/>
    <property type="match status" value="1"/>
</dbReference>
<feature type="compositionally biased region" description="Polar residues" evidence="1">
    <location>
        <begin position="242"/>
        <end position="253"/>
    </location>
</feature>
<feature type="region of interest" description="Disordered" evidence="1">
    <location>
        <begin position="380"/>
        <end position="425"/>
    </location>
</feature>
<feature type="compositionally biased region" description="Acidic residues" evidence="1">
    <location>
        <begin position="329"/>
        <end position="346"/>
    </location>
</feature>
<reference evidence="2" key="1">
    <citation type="journal article" date="2013" name="Genome Biol.">
        <title>Reference genomes and transcriptomes of Nicotiana sylvestris and Nicotiana tomentosiformis.</title>
        <authorList>
            <person name="Sierro N."/>
            <person name="Battey J.N."/>
            <person name="Ouadi S."/>
            <person name="Bovet L."/>
            <person name="Goepfert S."/>
            <person name="Bakaher N."/>
            <person name="Peitsch M.C."/>
            <person name="Ivanov N.V."/>
        </authorList>
    </citation>
    <scope>NUCLEOTIDE SEQUENCE [LARGE SCALE GENOMIC DNA]</scope>
</reference>
<name>A0A1U7YQ06_NICSY</name>
<evidence type="ECO:0000313" key="2">
    <source>
        <dbReference type="Proteomes" id="UP000189701"/>
    </source>
</evidence>
<keyword evidence="2" id="KW-1185">Reference proteome</keyword>
<feature type="compositionally biased region" description="Polar residues" evidence="1">
    <location>
        <begin position="129"/>
        <end position="163"/>
    </location>
</feature>
<protein>
    <submittedName>
        <fullName evidence="3">Probable basic-leucine zipper transcription factor Q</fullName>
    </submittedName>
</protein>
<evidence type="ECO:0000256" key="1">
    <source>
        <dbReference type="SAM" id="MobiDB-lite"/>
    </source>
</evidence>
<reference evidence="3" key="2">
    <citation type="submission" date="2025-08" db="UniProtKB">
        <authorList>
            <consortium name="RefSeq"/>
        </authorList>
    </citation>
    <scope>IDENTIFICATION</scope>
    <source>
        <tissue evidence="3">Leaf</tissue>
    </source>
</reference>
<evidence type="ECO:0000313" key="3">
    <source>
        <dbReference type="RefSeq" id="XP_009800930.1"/>
    </source>
</evidence>
<feature type="region of interest" description="Disordered" evidence="1">
    <location>
        <begin position="129"/>
        <end position="253"/>
    </location>
</feature>
<feature type="compositionally biased region" description="Low complexity" evidence="1">
    <location>
        <begin position="389"/>
        <end position="398"/>
    </location>
</feature>
<sequence>MVESVGTAMAPDLATFSKFRGNVAKLKVEVDLLKPRQDQIWVGFKRLGSNEEDGYWLDIEYEDAPAYCQYCLMQGHSQSSCRRKQWDEEQEKIQTEVGENDLKSQKNAGRAQKLLQSDTQQLKVPVINPQLQQSDTQQVPVINPPTGNASGDQIPMQTNGHQTTRQDLDLSQKKITQQSPAPPPKQAPTQHQDNSSIQSSNKPNSKKTKPTTTKPEPPEKQLNTQKALTPPPSNNEPPDPKINSQQILSNPTSLNPIDSNHVINNIAHQINASIEFLDTSNPFSQLKSIPNVRTDQVTTTLANSRNIDNTGALDSEDDNSEDSYHNELAEESEGDNESDSDFESMDEFSATSDDNVDNLVVTLNQQSQIVDEIDQAFNEIAEQQHLSRRGTTSSKGGPSSKGGKGGRTRKSVRLAQAQDSLSTSF</sequence>
<dbReference type="PANTHER" id="PTHR31286:SF177">
    <property type="entry name" value="ENDONUCLEASE_EXONUCLEASE_PHOSPHATASE"/>
    <property type="match status" value="1"/>
</dbReference>
<dbReference type="AlphaFoldDB" id="A0A1U7YQ06"/>
<proteinExistence type="predicted"/>
<gene>
    <name evidence="3" type="primary">LOC104246753</name>
</gene>
<dbReference type="OrthoDB" id="1306374at2759"/>
<organism evidence="2 3">
    <name type="scientific">Nicotiana sylvestris</name>
    <name type="common">Wood tobacco</name>
    <name type="synonym">South American tobacco</name>
    <dbReference type="NCBI Taxonomy" id="4096"/>
    <lineage>
        <taxon>Eukaryota</taxon>
        <taxon>Viridiplantae</taxon>
        <taxon>Streptophyta</taxon>
        <taxon>Embryophyta</taxon>
        <taxon>Tracheophyta</taxon>
        <taxon>Spermatophyta</taxon>
        <taxon>Magnoliopsida</taxon>
        <taxon>eudicotyledons</taxon>
        <taxon>Gunneridae</taxon>
        <taxon>Pentapetalae</taxon>
        <taxon>asterids</taxon>
        <taxon>lamiids</taxon>
        <taxon>Solanales</taxon>
        <taxon>Solanaceae</taxon>
        <taxon>Nicotianoideae</taxon>
        <taxon>Nicotianeae</taxon>
        <taxon>Nicotiana</taxon>
    </lineage>
</organism>
<dbReference type="RefSeq" id="XP_009800930.1">
    <property type="nucleotide sequence ID" value="XM_009802628.1"/>
</dbReference>